<evidence type="ECO:0000313" key="9">
    <source>
        <dbReference type="EMBL" id="MFC4653561.1"/>
    </source>
</evidence>
<evidence type="ECO:0000256" key="1">
    <source>
        <dbReference type="ARBA" id="ARBA00004141"/>
    </source>
</evidence>
<dbReference type="RefSeq" id="WP_377330947.1">
    <property type="nucleotide sequence ID" value="NZ_JBHSGB010000001.1"/>
</dbReference>
<sequence>MMTLEQYAVFAMLAGLIGLLTLTRLSAAWVFGAVAILAYLTDLLNVQQFAASFTDSSLLTLVLLLLVSVALEKTRLISWVGQQLTKGSFRAVLGRLWFSTALLSSFTANTAVVASLIGAIKRSQKFAPSKLMLPMAFAATFGGTLTLIGTSTNLVVNSFLDKAGLPLLQFFTTTGVAVGVVLAGMLMIWLIADKLPVTEKPVDEADLPYFLEARLAQDSCLIGKSVSEAGLRHLRKLFLAEIVRPEGNVAPVGPDERLQAGDTLLFAGDMESVALLQEIQGLTLYGHHSMNGQALVEAVVSPSSALVGVSLKDSRFREEFDAVVVAIKRDQQRLQGGLGTVELQAGDTLLLVPGRSFLQNSRLGKEFLLVNGVDSSTRLSRGRSWGVLSAFVAVVALSMTGVLPLLKGLVLFLVGLLATRIVTVQEIRRRFPIDIVLIVGGALVLSQAMENTGVSALLGQGLLNLFSGYHLIWALIALYFFTLLLTELMSNNAAAALACPLAISLAKAFGIDPMPFIMAVLFGASASFISPWGYQTNLLVFTVGNYRLSQYVKVGLPMALAYSVAVLSLIPLFFPFQSL</sequence>
<feature type="transmembrane region" description="Helical" evidence="7">
    <location>
        <begin position="170"/>
        <end position="192"/>
    </location>
</feature>
<dbReference type="InterPro" id="IPR051679">
    <property type="entry name" value="DASS-Related_Transporters"/>
</dbReference>
<feature type="transmembrane region" description="Helical" evidence="7">
    <location>
        <begin position="554"/>
        <end position="574"/>
    </location>
</feature>
<dbReference type="PANTHER" id="PTHR43652:SF2">
    <property type="entry name" value="BASIC AMINO ACID ANTIPORTER YFCC-RELATED"/>
    <property type="match status" value="1"/>
</dbReference>
<organism evidence="9 10">
    <name type="scientific">Rheinheimera marina</name>
    <dbReference type="NCBI Taxonomy" id="1774958"/>
    <lineage>
        <taxon>Bacteria</taxon>
        <taxon>Pseudomonadati</taxon>
        <taxon>Pseudomonadota</taxon>
        <taxon>Gammaproteobacteria</taxon>
        <taxon>Chromatiales</taxon>
        <taxon>Chromatiaceae</taxon>
        <taxon>Rheinheimera</taxon>
    </lineage>
</organism>
<evidence type="ECO:0000256" key="7">
    <source>
        <dbReference type="SAM" id="Phobius"/>
    </source>
</evidence>
<name>A0ABV9JGA7_9GAMM</name>
<dbReference type="Gene3D" id="3.30.70.1450">
    <property type="entry name" value="Regulator of K+ conductance, C-terminal domain"/>
    <property type="match status" value="2"/>
</dbReference>
<dbReference type="Pfam" id="PF02080">
    <property type="entry name" value="TrkA_C"/>
    <property type="match status" value="2"/>
</dbReference>
<evidence type="ECO:0000256" key="3">
    <source>
        <dbReference type="ARBA" id="ARBA00022692"/>
    </source>
</evidence>
<feature type="transmembrane region" description="Helical" evidence="7">
    <location>
        <begin position="58"/>
        <end position="76"/>
    </location>
</feature>
<proteinExistence type="predicted"/>
<feature type="transmembrane region" description="Helical" evidence="7">
    <location>
        <begin position="431"/>
        <end position="449"/>
    </location>
</feature>
<evidence type="ECO:0000313" key="10">
    <source>
        <dbReference type="Proteomes" id="UP001595962"/>
    </source>
</evidence>
<dbReference type="PANTHER" id="PTHR43652">
    <property type="entry name" value="BASIC AMINO ACID ANTIPORTER YFCC-RELATED"/>
    <property type="match status" value="1"/>
</dbReference>
<dbReference type="EMBL" id="JBHSGB010000001">
    <property type="protein sequence ID" value="MFC4653561.1"/>
    <property type="molecule type" value="Genomic_DNA"/>
</dbReference>
<keyword evidence="10" id="KW-1185">Reference proteome</keyword>
<comment type="subcellular location">
    <subcellularLocation>
        <location evidence="1">Membrane</location>
        <topology evidence="1">Multi-pass membrane protein</topology>
    </subcellularLocation>
</comment>
<keyword evidence="4" id="KW-0677">Repeat</keyword>
<gene>
    <name evidence="9" type="ORF">ACFO3I_00850</name>
</gene>
<reference evidence="10" key="1">
    <citation type="journal article" date="2019" name="Int. J. Syst. Evol. Microbiol.">
        <title>The Global Catalogue of Microorganisms (GCM) 10K type strain sequencing project: providing services to taxonomists for standard genome sequencing and annotation.</title>
        <authorList>
            <consortium name="The Broad Institute Genomics Platform"/>
            <consortium name="The Broad Institute Genome Sequencing Center for Infectious Disease"/>
            <person name="Wu L."/>
            <person name="Ma J."/>
        </authorList>
    </citation>
    <scope>NUCLEOTIDE SEQUENCE [LARGE SCALE GENOMIC DNA]</scope>
    <source>
        <strain evidence="10">DT28</strain>
    </source>
</reference>
<keyword evidence="5 7" id="KW-1133">Transmembrane helix</keyword>
<feature type="transmembrane region" description="Helical" evidence="7">
    <location>
        <begin position="469"/>
        <end position="486"/>
    </location>
</feature>
<feature type="transmembrane region" description="Helical" evidence="7">
    <location>
        <begin position="131"/>
        <end position="150"/>
    </location>
</feature>
<dbReference type="Proteomes" id="UP001595962">
    <property type="component" value="Unassembled WGS sequence"/>
</dbReference>
<dbReference type="InterPro" id="IPR036721">
    <property type="entry name" value="RCK_C_sf"/>
</dbReference>
<feature type="transmembrane region" description="Helical" evidence="7">
    <location>
        <begin position="493"/>
        <end position="510"/>
    </location>
</feature>
<evidence type="ECO:0000256" key="6">
    <source>
        <dbReference type="ARBA" id="ARBA00023136"/>
    </source>
</evidence>
<evidence type="ECO:0000256" key="4">
    <source>
        <dbReference type="ARBA" id="ARBA00022737"/>
    </source>
</evidence>
<protein>
    <submittedName>
        <fullName evidence="9">SLC13 family permease</fullName>
    </submittedName>
</protein>
<evidence type="ECO:0000259" key="8">
    <source>
        <dbReference type="PROSITE" id="PS51202"/>
    </source>
</evidence>
<keyword evidence="2" id="KW-0813">Transport</keyword>
<feature type="domain" description="RCK C-terminal" evidence="8">
    <location>
        <begin position="283"/>
        <end position="367"/>
    </location>
</feature>
<feature type="transmembrane region" description="Helical" evidence="7">
    <location>
        <begin position="385"/>
        <end position="402"/>
    </location>
</feature>
<accession>A0ABV9JGA7</accession>
<dbReference type="Pfam" id="PF03600">
    <property type="entry name" value="CitMHS"/>
    <property type="match status" value="1"/>
</dbReference>
<dbReference type="SUPFAM" id="SSF116726">
    <property type="entry name" value="TrkA C-terminal domain-like"/>
    <property type="match status" value="2"/>
</dbReference>
<dbReference type="InterPro" id="IPR004680">
    <property type="entry name" value="Cit_transptr-like_dom"/>
</dbReference>
<evidence type="ECO:0000256" key="2">
    <source>
        <dbReference type="ARBA" id="ARBA00022448"/>
    </source>
</evidence>
<keyword evidence="3 7" id="KW-0812">Transmembrane</keyword>
<evidence type="ECO:0000256" key="5">
    <source>
        <dbReference type="ARBA" id="ARBA00022989"/>
    </source>
</evidence>
<feature type="transmembrane region" description="Helical" evidence="7">
    <location>
        <begin position="7"/>
        <end position="23"/>
    </location>
</feature>
<feature type="transmembrane region" description="Helical" evidence="7">
    <location>
        <begin position="516"/>
        <end position="534"/>
    </location>
</feature>
<feature type="transmembrane region" description="Helical" evidence="7">
    <location>
        <begin position="96"/>
        <end position="119"/>
    </location>
</feature>
<feature type="domain" description="RCK C-terminal" evidence="8">
    <location>
        <begin position="198"/>
        <end position="282"/>
    </location>
</feature>
<dbReference type="InterPro" id="IPR006037">
    <property type="entry name" value="RCK_C"/>
</dbReference>
<comment type="caution">
    <text evidence="9">The sequence shown here is derived from an EMBL/GenBank/DDBJ whole genome shotgun (WGS) entry which is preliminary data.</text>
</comment>
<dbReference type="PROSITE" id="PS51202">
    <property type="entry name" value="RCK_C"/>
    <property type="match status" value="2"/>
</dbReference>
<keyword evidence="6 7" id="KW-0472">Membrane</keyword>